<dbReference type="EMBL" id="CCCS020000082">
    <property type="protein sequence ID" value="CDQ12153.1"/>
    <property type="molecule type" value="Genomic_DNA"/>
</dbReference>
<protein>
    <submittedName>
        <fullName evidence="2">Uncharacterized protein</fullName>
    </submittedName>
</protein>
<evidence type="ECO:0000313" key="3">
    <source>
        <dbReference type="EMBL" id="SMH66509.1"/>
    </source>
</evidence>
<dbReference type="Proteomes" id="UP000193925">
    <property type="component" value="Chromosome AFERRI"/>
</dbReference>
<keyword evidence="4" id="KW-1185">Reference proteome</keyword>
<accession>A0A060UZS2</accession>
<reference evidence="2" key="2">
    <citation type="submission" date="2014-07" db="EMBL/GenBank/DDBJ databases">
        <title>Initial genome analysis of the psychrotolerant acidophile Acidithiobacillus ferrivorans CF27: insights into iron and sulfur oxidation pathways and into biofilm formation.</title>
        <authorList>
            <person name="Talla E."/>
            <person name="Hedrich S."/>
            <person name="Mangenot S."/>
            <person name="Ji B."/>
            <person name="Johnson D.B."/>
            <person name="Barbe V."/>
            <person name="Bonnefoy V."/>
        </authorList>
    </citation>
    <scope>NUCLEOTIDE SEQUENCE [LARGE SCALE GENOMIC DNA]</scope>
    <source>
        <strain evidence="2">CF27</strain>
    </source>
</reference>
<keyword evidence="1" id="KW-0812">Transmembrane</keyword>
<evidence type="ECO:0000256" key="1">
    <source>
        <dbReference type="SAM" id="Phobius"/>
    </source>
</evidence>
<reference evidence="2" key="1">
    <citation type="submission" date="2014-03" db="EMBL/GenBank/DDBJ databases">
        <authorList>
            <person name="Genoscope - CEA"/>
        </authorList>
    </citation>
    <scope>NUCLEOTIDE SEQUENCE [LARGE SCALE GENOMIC DNA]</scope>
    <source>
        <strain evidence="2">CF27</strain>
    </source>
</reference>
<sequence>MIITPPTTIFTKRSNASKYKIYLKLISIPKTLNEKYMITPTAGVMLKNKKYFITFTVAFDIPLYLFIYGFLLRSFFGCRKEIYPEP</sequence>
<dbReference type="EMBL" id="LT841305">
    <property type="protein sequence ID" value="SMH66509.1"/>
    <property type="molecule type" value="Genomic_DNA"/>
</dbReference>
<keyword evidence="1" id="KW-1133">Transmembrane helix</keyword>
<dbReference type="AlphaFoldDB" id="A0A060UZS2"/>
<gene>
    <name evidence="3" type="ORF">AFERRI_30241</name>
    <name evidence="2" type="ORF">AFERRI_90009</name>
</gene>
<evidence type="ECO:0000313" key="2">
    <source>
        <dbReference type="EMBL" id="CDQ12153.1"/>
    </source>
</evidence>
<organism evidence="2">
    <name type="scientific">Acidithiobacillus ferrivorans</name>
    <dbReference type="NCBI Taxonomy" id="160808"/>
    <lineage>
        <taxon>Bacteria</taxon>
        <taxon>Pseudomonadati</taxon>
        <taxon>Pseudomonadota</taxon>
        <taxon>Acidithiobacillia</taxon>
        <taxon>Acidithiobacillales</taxon>
        <taxon>Acidithiobacillaceae</taxon>
        <taxon>Acidithiobacillus</taxon>
    </lineage>
</organism>
<name>A0A060UZS2_9PROT</name>
<reference evidence="3 4" key="3">
    <citation type="submission" date="2017-03" db="EMBL/GenBank/DDBJ databases">
        <authorList>
            <person name="Regsiter A."/>
            <person name="William W."/>
        </authorList>
    </citation>
    <scope>NUCLEOTIDE SEQUENCE [LARGE SCALE GENOMIC DNA]</scope>
    <source>
        <strain evidence="3">PRJEB5721</strain>
    </source>
</reference>
<keyword evidence="1" id="KW-0472">Membrane</keyword>
<evidence type="ECO:0000313" key="4">
    <source>
        <dbReference type="Proteomes" id="UP000193925"/>
    </source>
</evidence>
<proteinExistence type="predicted"/>
<feature type="transmembrane region" description="Helical" evidence="1">
    <location>
        <begin position="51"/>
        <end position="71"/>
    </location>
</feature>